<sequence length="115" mass="13750">MRWNAYTFGRLSLNGSNETDYMGDEFPRRTVGTRDKHFITTLNPERIQGNYKNNDLVIKFYDPCIQTTDQIDKNSEIVQYTHGLENIIKKYMETLTEELSYWQSWQRPFSRIITL</sequence>
<protein>
    <submittedName>
        <fullName evidence="1">Uncharacterized protein</fullName>
    </submittedName>
</protein>
<dbReference type="AlphaFoldDB" id="A0A3B0WUY3"/>
<reference evidence="1" key="1">
    <citation type="submission" date="2018-06" db="EMBL/GenBank/DDBJ databases">
        <authorList>
            <person name="Zhirakovskaya E."/>
        </authorList>
    </citation>
    <scope>NUCLEOTIDE SEQUENCE</scope>
</reference>
<accession>A0A3B0WUY3</accession>
<gene>
    <name evidence="1" type="ORF">MNBD_GAMMA07-2443</name>
</gene>
<evidence type="ECO:0000313" key="1">
    <source>
        <dbReference type="EMBL" id="VAW56203.1"/>
    </source>
</evidence>
<name>A0A3B0WUY3_9ZZZZ</name>
<proteinExistence type="predicted"/>
<organism evidence="1">
    <name type="scientific">hydrothermal vent metagenome</name>
    <dbReference type="NCBI Taxonomy" id="652676"/>
    <lineage>
        <taxon>unclassified sequences</taxon>
        <taxon>metagenomes</taxon>
        <taxon>ecological metagenomes</taxon>
    </lineage>
</organism>
<dbReference type="EMBL" id="UOFF01000195">
    <property type="protein sequence ID" value="VAW56203.1"/>
    <property type="molecule type" value="Genomic_DNA"/>
</dbReference>